<dbReference type="RefSeq" id="XP_014672218.1">
    <property type="nucleotide sequence ID" value="XM_014816732.1"/>
</dbReference>
<keyword evidence="7 14" id="KW-0812">Transmembrane</keyword>
<dbReference type="GeneID" id="106812761"/>
<dbReference type="EC" id="2.3.1.-" evidence="14"/>
<gene>
    <name evidence="17" type="primary">LOC106812761</name>
</gene>
<comment type="pathway">
    <text evidence="3">Lipid metabolism.</text>
</comment>
<sequence>MTYVGQFLDKYPDAGKPVAKLETAKENGTEETDGSDEFEKLEAPVEEALVSSVAADSFLAAPPSDTVYSNKEEEEEKEEEKEEEEEEEDHATVMGVEFAPMNIPLERRLQTAAVIHIVATFMFASFGSIFFCIYLLLCTRYWWLVLIYISWMLFDRDSCNRGGRRSEWVRNWPMWAYYRDYFPITLRRTAELDPNRNYVFGYHPHGIMGVGAFCNFGLNGKYFLEKFPGIKPYLLTLEGLFWFPLDKMLSLFTGVCSVSKESIEWILTKEGKGNAAVIIVGGAVEALEAHPGGFNVKLKTRKGFVKMALKHGASLVPVYSFGENDVFDQTENPEGSLLRNIQNVLTKYLGFAPPIFHGRGVFNYTFGLLPFRKPVTTIVGKPIDLEKVEEPDNELVDKTHDIYTRALCRLFDDHKAEFGIPEETTLTIV</sequence>
<evidence type="ECO:0000256" key="12">
    <source>
        <dbReference type="ARBA" id="ARBA00023136"/>
    </source>
</evidence>
<keyword evidence="16" id="KW-1185">Reference proteome</keyword>
<evidence type="ECO:0000256" key="3">
    <source>
        <dbReference type="ARBA" id="ARBA00005189"/>
    </source>
</evidence>
<evidence type="ECO:0000256" key="14">
    <source>
        <dbReference type="RuleBase" id="RU367023"/>
    </source>
</evidence>
<evidence type="ECO:0000256" key="4">
    <source>
        <dbReference type="ARBA" id="ARBA00005420"/>
    </source>
</evidence>
<keyword evidence="6 14" id="KW-0808">Transferase</keyword>
<evidence type="ECO:0000256" key="1">
    <source>
        <dbReference type="ARBA" id="ARBA00004477"/>
    </source>
</evidence>
<dbReference type="Pfam" id="PF03982">
    <property type="entry name" value="DAGAT"/>
    <property type="match status" value="1"/>
</dbReference>
<feature type="region of interest" description="Disordered" evidence="15">
    <location>
        <begin position="1"/>
        <end position="41"/>
    </location>
</feature>
<proteinExistence type="inferred from homology"/>
<evidence type="ECO:0000256" key="8">
    <source>
        <dbReference type="ARBA" id="ARBA00022798"/>
    </source>
</evidence>
<keyword evidence="9 14" id="KW-0256">Endoplasmic reticulum</keyword>
<keyword evidence="13" id="KW-0012">Acyltransferase</keyword>
<keyword evidence="11" id="KW-0443">Lipid metabolism</keyword>
<keyword evidence="10 14" id="KW-1133">Transmembrane helix</keyword>
<name>A0ABM1EJ47_PRICU</name>
<evidence type="ECO:0000256" key="11">
    <source>
        <dbReference type="ARBA" id="ARBA00023098"/>
    </source>
</evidence>
<feature type="transmembrane region" description="Helical" evidence="14">
    <location>
        <begin position="113"/>
        <end position="136"/>
    </location>
</feature>
<accession>A0ABM1EJ47</accession>
<comment type="caution">
    <text evidence="14">Lacks conserved residue(s) required for the propagation of feature annotation.</text>
</comment>
<protein>
    <recommendedName>
        <fullName evidence="14">Acyltransferase</fullName>
        <ecNumber evidence="14">2.3.1.-</ecNumber>
    </recommendedName>
</protein>
<evidence type="ECO:0000313" key="17">
    <source>
        <dbReference type="RefSeq" id="XP_014672218.1"/>
    </source>
</evidence>
<evidence type="ECO:0000256" key="10">
    <source>
        <dbReference type="ARBA" id="ARBA00022989"/>
    </source>
</evidence>
<dbReference type="Proteomes" id="UP000695022">
    <property type="component" value="Unplaced"/>
</dbReference>
<evidence type="ECO:0000256" key="5">
    <source>
        <dbReference type="ARBA" id="ARBA00022516"/>
    </source>
</evidence>
<dbReference type="PANTHER" id="PTHR12317">
    <property type="entry name" value="DIACYLGLYCEROL O-ACYLTRANSFERASE"/>
    <property type="match status" value="1"/>
</dbReference>
<comment type="pathway">
    <text evidence="2">Glycerolipid metabolism; triacylglycerol biosynthesis.</text>
</comment>
<comment type="similarity">
    <text evidence="4 14">Belongs to the diacylglycerol acyltransferase family.</text>
</comment>
<dbReference type="PANTHER" id="PTHR12317:SF0">
    <property type="entry name" value="ACYLTRANSFERASE"/>
    <property type="match status" value="1"/>
</dbReference>
<feature type="region of interest" description="Disordered" evidence="15">
    <location>
        <begin position="54"/>
        <end position="91"/>
    </location>
</feature>
<dbReference type="InterPro" id="IPR007130">
    <property type="entry name" value="DAGAT"/>
</dbReference>
<reference evidence="17" key="1">
    <citation type="submission" date="2025-08" db="UniProtKB">
        <authorList>
            <consortium name="RefSeq"/>
        </authorList>
    </citation>
    <scope>IDENTIFICATION</scope>
</reference>
<evidence type="ECO:0000256" key="6">
    <source>
        <dbReference type="ARBA" id="ARBA00022679"/>
    </source>
</evidence>
<evidence type="ECO:0000256" key="13">
    <source>
        <dbReference type="ARBA" id="ARBA00023315"/>
    </source>
</evidence>
<evidence type="ECO:0000256" key="7">
    <source>
        <dbReference type="ARBA" id="ARBA00022692"/>
    </source>
</evidence>
<comment type="subcellular location">
    <subcellularLocation>
        <location evidence="1 14">Endoplasmic reticulum membrane</location>
        <topology evidence="1 14">Multi-pass membrane protein</topology>
    </subcellularLocation>
</comment>
<organism evidence="16 17">
    <name type="scientific">Priapulus caudatus</name>
    <name type="common">Priapulid worm</name>
    <dbReference type="NCBI Taxonomy" id="37621"/>
    <lineage>
        <taxon>Eukaryota</taxon>
        <taxon>Metazoa</taxon>
        <taxon>Ecdysozoa</taxon>
        <taxon>Scalidophora</taxon>
        <taxon>Priapulida</taxon>
        <taxon>Priapulimorpha</taxon>
        <taxon>Priapulimorphida</taxon>
        <taxon>Priapulidae</taxon>
        <taxon>Priapulus</taxon>
    </lineage>
</organism>
<keyword evidence="5" id="KW-0444">Lipid biosynthesis</keyword>
<evidence type="ECO:0000256" key="9">
    <source>
        <dbReference type="ARBA" id="ARBA00022824"/>
    </source>
</evidence>
<keyword evidence="12 14" id="KW-0472">Membrane</keyword>
<evidence type="ECO:0000313" key="16">
    <source>
        <dbReference type="Proteomes" id="UP000695022"/>
    </source>
</evidence>
<feature type="compositionally biased region" description="Acidic residues" evidence="15">
    <location>
        <begin position="72"/>
        <end position="89"/>
    </location>
</feature>
<evidence type="ECO:0000256" key="2">
    <source>
        <dbReference type="ARBA" id="ARBA00004771"/>
    </source>
</evidence>
<keyword evidence="8" id="KW-0319">Glycerol metabolism</keyword>
<evidence type="ECO:0000256" key="15">
    <source>
        <dbReference type="SAM" id="MobiDB-lite"/>
    </source>
</evidence>
<dbReference type="CDD" id="cd07987">
    <property type="entry name" value="LPLAT_MGAT-like"/>
    <property type="match status" value="1"/>
</dbReference>